<dbReference type="STRING" id="184922.A8BF27"/>
<reference evidence="1 2" key="1">
    <citation type="journal article" date="2007" name="Science">
        <title>Genomic minimalism in the early diverging intestinal parasite Giardia lamblia.</title>
        <authorList>
            <person name="Morrison H.G."/>
            <person name="McArthur A.G."/>
            <person name="Gillin F.D."/>
            <person name="Aley S.B."/>
            <person name="Adam R.D."/>
            <person name="Olsen G.J."/>
            <person name="Best A.A."/>
            <person name="Cande W.Z."/>
            <person name="Chen F."/>
            <person name="Cipriano M.J."/>
            <person name="Davids B.J."/>
            <person name="Dawson S.C."/>
            <person name="Elmendorf H.G."/>
            <person name="Hehl A.B."/>
            <person name="Holder M.E."/>
            <person name="Huse S.M."/>
            <person name="Kim U.U."/>
            <person name="Lasek-Nesselquist E."/>
            <person name="Manning G."/>
            <person name="Nigam A."/>
            <person name="Nixon J.E."/>
            <person name="Palm D."/>
            <person name="Passamaneck N.E."/>
            <person name="Prabhu A."/>
            <person name="Reich C.I."/>
            <person name="Reiner D.S."/>
            <person name="Samuelson J."/>
            <person name="Svard S.G."/>
            <person name="Sogin M.L."/>
        </authorList>
    </citation>
    <scope>NUCLEOTIDE SEQUENCE [LARGE SCALE GENOMIC DNA]</scope>
    <source>
        <strain evidence="1 2">WB C6</strain>
    </source>
</reference>
<proteinExistence type="predicted"/>
<sequence length="323" mass="36040">MATLKDLLNTNPIGMSEENYAQLLRSLETLNYGQLRQYVLARLKPLVDNVRKHLQEDPVGSIDQVLDFQDAFCTKELIQTVRWNLAQFQVNAKNPRKAPAVRSKEATELSYATDYSFRRIVYPIVADLAKILYLRAEEANVRNPNSLVRYIPLLIMFNQQNAIGYPPRVAFLVTPVVYILVVPTFVFLGLHGAGPKKTKASPTSASACAGPPTRLPHAGARLPTFQQNKKPVNFQKKSRPPPGTAQRGAVHAGRRPRCPWMCVMRSRPVQLPASLVCSLPPGPHDTEVRHTDSPKAESRPALFFFSGRRQSGSANHSDELILI</sequence>
<evidence type="ECO:0000313" key="1">
    <source>
        <dbReference type="EMBL" id="KAE8305689.1"/>
    </source>
</evidence>
<accession>A8BF27</accession>
<name>A8BF27_GIAIC</name>
<dbReference type="VEuPathDB" id="GiardiaDB:GL50803_92663"/>
<evidence type="ECO:0000313" key="2">
    <source>
        <dbReference type="Proteomes" id="UP000001548"/>
    </source>
</evidence>
<keyword evidence="2" id="KW-1185">Reference proteome</keyword>
<comment type="caution">
    <text evidence="1">The sequence shown here is derived from an EMBL/GenBank/DDBJ whole genome shotgun (WGS) entry which is preliminary data.</text>
</comment>
<dbReference type="KEGG" id="gla:GL50803_0092663"/>
<organism evidence="1 2">
    <name type="scientific">Giardia intestinalis (strain ATCC 50803 / WB clone C6)</name>
    <name type="common">Giardia lamblia</name>
    <dbReference type="NCBI Taxonomy" id="184922"/>
    <lineage>
        <taxon>Eukaryota</taxon>
        <taxon>Metamonada</taxon>
        <taxon>Diplomonadida</taxon>
        <taxon>Hexamitidae</taxon>
        <taxon>Giardiinae</taxon>
        <taxon>Giardia</taxon>
    </lineage>
</organism>
<dbReference type="HOGENOM" id="CLU_861781_0_0_1"/>
<dbReference type="Proteomes" id="UP000001548">
    <property type="component" value="Unassembled WGS sequence"/>
</dbReference>
<dbReference type="EMBL" id="AACB03000001">
    <property type="protein sequence ID" value="KAE8305689.1"/>
    <property type="molecule type" value="Genomic_DNA"/>
</dbReference>
<gene>
    <name evidence="1" type="ORF">GL50803_0092663</name>
</gene>
<dbReference type="RefSeq" id="XP_001707467.1">
    <property type="nucleotide sequence ID" value="XM_001707415.1"/>
</dbReference>
<dbReference type="AlphaFoldDB" id="A8BF27"/>
<dbReference type="GeneID" id="5700367"/>
<protein>
    <submittedName>
        <fullName evidence="1">Uncharacterized protein</fullName>
    </submittedName>
</protein>